<evidence type="ECO:0000256" key="7">
    <source>
        <dbReference type="ARBA" id="ARBA00023170"/>
    </source>
</evidence>
<dbReference type="InterPro" id="IPR000276">
    <property type="entry name" value="GPCR_Rhodpsn"/>
</dbReference>
<keyword evidence="6 8" id="KW-0472">Membrane</keyword>
<dbReference type="Proteomes" id="UP000006813">
    <property type="component" value="Unassembled WGS sequence"/>
</dbReference>
<evidence type="ECO:0000256" key="5">
    <source>
        <dbReference type="ARBA" id="ARBA00022989"/>
    </source>
</evidence>
<evidence type="ECO:0000256" key="2">
    <source>
        <dbReference type="ARBA" id="ARBA00022606"/>
    </source>
</evidence>
<evidence type="ECO:0000313" key="11">
    <source>
        <dbReference type="Proteomes" id="UP000006813"/>
    </source>
</evidence>
<dbReference type="InterPro" id="IPR017452">
    <property type="entry name" value="GPCR_Rhodpsn_7TM"/>
</dbReference>
<keyword evidence="2" id="KW-0716">Sensory transduction</keyword>
<dbReference type="PROSITE" id="PS50262">
    <property type="entry name" value="G_PROTEIN_RECEP_F1_2"/>
    <property type="match status" value="1"/>
</dbReference>
<evidence type="ECO:0000256" key="4">
    <source>
        <dbReference type="ARBA" id="ARBA00022725"/>
    </source>
</evidence>
<feature type="transmembrane region" description="Helical" evidence="8">
    <location>
        <begin position="112"/>
        <end position="132"/>
    </location>
</feature>
<proteinExistence type="predicted"/>
<feature type="transmembrane region" description="Helical" evidence="8">
    <location>
        <begin position="82"/>
        <end position="100"/>
    </location>
</feature>
<dbReference type="EMBL" id="JH173921">
    <property type="protein sequence ID" value="EHB17892.1"/>
    <property type="molecule type" value="Genomic_DNA"/>
</dbReference>
<keyword evidence="3 8" id="KW-0812">Transmembrane</keyword>
<dbReference type="PANTHER" id="PTHR48018">
    <property type="entry name" value="OLFACTORY RECEPTOR"/>
    <property type="match status" value="1"/>
</dbReference>
<keyword evidence="5 8" id="KW-1133">Transmembrane helix</keyword>
<dbReference type="GO" id="GO:0007608">
    <property type="term" value="P:sensory perception of smell"/>
    <property type="evidence" value="ECO:0007669"/>
    <property type="project" value="UniProtKB-KW"/>
</dbReference>
<dbReference type="InParanoid" id="G5C8N1"/>
<evidence type="ECO:0000256" key="3">
    <source>
        <dbReference type="ARBA" id="ARBA00022692"/>
    </source>
</evidence>
<keyword evidence="7 10" id="KW-0675">Receptor</keyword>
<gene>
    <name evidence="10" type="ORF">GW7_16604</name>
</gene>
<dbReference type="AlphaFoldDB" id="G5C8N1"/>
<dbReference type="GO" id="GO:0016020">
    <property type="term" value="C:membrane"/>
    <property type="evidence" value="ECO:0007669"/>
    <property type="project" value="UniProtKB-SubCell"/>
</dbReference>
<organism evidence="10 11">
    <name type="scientific">Heterocephalus glaber</name>
    <name type="common">Naked mole rat</name>
    <dbReference type="NCBI Taxonomy" id="10181"/>
    <lineage>
        <taxon>Eukaryota</taxon>
        <taxon>Metazoa</taxon>
        <taxon>Chordata</taxon>
        <taxon>Craniata</taxon>
        <taxon>Vertebrata</taxon>
        <taxon>Euteleostomi</taxon>
        <taxon>Mammalia</taxon>
        <taxon>Eutheria</taxon>
        <taxon>Euarchontoglires</taxon>
        <taxon>Glires</taxon>
        <taxon>Rodentia</taxon>
        <taxon>Hystricomorpha</taxon>
        <taxon>Bathyergidae</taxon>
        <taxon>Heterocephalus</taxon>
    </lineage>
</organism>
<feature type="domain" description="G-protein coupled receptors family 1 profile" evidence="9">
    <location>
        <begin position="1"/>
        <end position="154"/>
    </location>
</feature>
<evidence type="ECO:0000256" key="8">
    <source>
        <dbReference type="SAM" id="Phobius"/>
    </source>
</evidence>
<dbReference type="STRING" id="10181.G5C8N1"/>
<dbReference type="GO" id="GO:0004930">
    <property type="term" value="F:G protein-coupled receptor activity"/>
    <property type="evidence" value="ECO:0007669"/>
    <property type="project" value="InterPro"/>
</dbReference>
<protein>
    <submittedName>
        <fullName evidence="10">Olfactory receptor 8J3</fullName>
    </submittedName>
</protein>
<comment type="subcellular location">
    <subcellularLocation>
        <location evidence="1">Membrane</location>
        <topology evidence="1">Multi-pass membrane protein</topology>
    </subcellularLocation>
</comment>
<dbReference type="Gene3D" id="1.10.1220.70">
    <property type="match status" value="1"/>
</dbReference>
<evidence type="ECO:0000256" key="6">
    <source>
        <dbReference type="ARBA" id="ARBA00023136"/>
    </source>
</evidence>
<reference evidence="10 11" key="1">
    <citation type="journal article" date="2011" name="Nature">
        <title>Genome sequencing reveals insights into physiology and longevity of the naked mole rat.</title>
        <authorList>
            <person name="Kim E.B."/>
            <person name="Fang X."/>
            <person name="Fushan A.A."/>
            <person name="Huang Z."/>
            <person name="Lobanov A.V."/>
            <person name="Han L."/>
            <person name="Marino S.M."/>
            <person name="Sun X."/>
            <person name="Turanov A.A."/>
            <person name="Yang P."/>
            <person name="Yim S.H."/>
            <person name="Zhao X."/>
            <person name="Kasaikina M.V."/>
            <person name="Stoletzki N."/>
            <person name="Peng C."/>
            <person name="Polak P."/>
            <person name="Xiong Z."/>
            <person name="Kiezun A."/>
            <person name="Zhu Y."/>
            <person name="Chen Y."/>
            <person name="Kryukov G.V."/>
            <person name="Zhang Q."/>
            <person name="Peshkin L."/>
            <person name="Yang L."/>
            <person name="Bronson R.T."/>
            <person name="Buffenstein R."/>
            <person name="Wang B."/>
            <person name="Han C."/>
            <person name="Li Q."/>
            <person name="Chen L."/>
            <person name="Zhao W."/>
            <person name="Sunyaev S.R."/>
            <person name="Park T.J."/>
            <person name="Zhang G."/>
            <person name="Wang J."/>
            <person name="Gladyshev V.N."/>
        </authorList>
    </citation>
    <scope>NUCLEOTIDE SEQUENCE [LARGE SCALE GENOMIC DNA]</scope>
</reference>
<sequence>MYFSLRHLTLINLGNSTIITLKMLSNFLAQKKAISYYASATQLGGFLVFIVAEIFMLATMAYDCYVAICSPLHYMTVVSPQVSLLLVSLTYLYGLFIAILPGTTHSLDTDKMASGLYTLVISMLNPMIYNLCNKKVRAALKSFVTNPCDSCKPM</sequence>
<evidence type="ECO:0000259" key="9">
    <source>
        <dbReference type="PROSITE" id="PS50262"/>
    </source>
</evidence>
<feature type="transmembrane region" description="Helical" evidence="8">
    <location>
        <begin position="46"/>
        <end position="70"/>
    </location>
</feature>
<accession>G5C8N1</accession>
<evidence type="ECO:0000313" key="10">
    <source>
        <dbReference type="EMBL" id="EHB17892.1"/>
    </source>
</evidence>
<evidence type="ECO:0000256" key="1">
    <source>
        <dbReference type="ARBA" id="ARBA00004141"/>
    </source>
</evidence>
<dbReference type="Pfam" id="PF00001">
    <property type="entry name" value="7tm_1"/>
    <property type="match status" value="1"/>
</dbReference>
<keyword evidence="4" id="KW-0552">Olfaction</keyword>
<dbReference type="SUPFAM" id="SSF81321">
    <property type="entry name" value="Family A G protein-coupled receptor-like"/>
    <property type="match status" value="1"/>
</dbReference>
<dbReference type="Gene3D" id="1.20.1070.10">
    <property type="entry name" value="Rhodopsin 7-helix transmembrane proteins"/>
    <property type="match status" value="1"/>
</dbReference>
<name>G5C8N1_HETGA</name>